<dbReference type="Gene3D" id="2.40.30.10">
    <property type="entry name" value="Translation factors"/>
    <property type="match status" value="1"/>
</dbReference>
<dbReference type="Pfam" id="PF00175">
    <property type="entry name" value="NAD_binding_1"/>
    <property type="match status" value="1"/>
</dbReference>
<feature type="region of interest" description="Disordered" evidence="1">
    <location>
        <begin position="1"/>
        <end position="22"/>
    </location>
</feature>
<evidence type="ECO:0000313" key="3">
    <source>
        <dbReference type="EMBL" id="GMH94585.1"/>
    </source>
</evidence>
<proteinExistence type="predicted"/>
<dbReference type="GO" id="GO:0016491">
    <property type="term" value="F:oxidoreductase activity"/>
    <property type="evidence" value="ECO:0007669"/>
    <property type="project" value="InterPro"/>
</dbReference>
<keyword evidence="4" id="KW-1185">Reference proteome</keyword>
<dbReference type="AlphaFoldDB" id="A0A9W7BY92"/>
<gene>
    <name evidence="3" type="ORF">TrVE_jg13577</name>
</gene>
<dbReference type="SUPFAM" id="SSF52343">
    <property type="entry name" value="Ferredoxin reductase-like, C-terminal NADP-linked domain"/>
    <property type="match status" value="1"/>
</dbReference>
<name>A0A9W7BY92_9STRA</name>
<sequence length="208" mass="22853">MDEFTKAGQYVQVQTPNTDPSDPKVSYLAMSCPPDSSSLNFMVKKSDSTSFLFEGGDVKELKVSQPLGNGFGIGENVDGYKFDFPVSHILLLCTGTGIAPIKSLLTSSELSLGKNGRKATMYWGLSNDKYCDKVIKELENDDLNVIPVFSNPMKNERQGYVQNALEEDGIKVPRNTAVFVVGQKGMAEAVKRICEEEGVYGERILSNF</sequence>
<dbReference type="PANTHER" id="PTHR47215">
    <property type="match status" value="1"/>
</dbReference>
<dbReference type="InterPro" id="IPR001433">
    <property type="entry name" value="OxRdtase_FAD/NAD-bd"/>
</dbReference>
<dbReference type="Gene3D" id="3.40.50.80">
    <property type="entry name" value="Nucleotide-binding domain of ferredoxin-NADP reductase (FNR) module"/>
    <property type="match status" value="1"/>
</dbReference>
<reference evidence="4" key="1">
    <citation type="journal article" date="2023" name="Commun. Biol.">
        <title>Genome analysis of Parmales, the sister group of diatoms, reveals the evolutionary specialization of diatoms from phago-mixotrophs to photoautotrophs.</title>
        <authorList>
            <person name="Ban H."/>
            <person name="Sato S."/>
            <person name="Yoshikawa S."/>
            <person name="Yamada K."/>
            <person name="Nakamura Y."/>
            <person name="Ichinomiya M."/>
            <person name="Sato N."/>
            <person name="Blanc-Mathieu R."/>
            <person name="Endo H."/>
            <person name="Kuwata A."/>
            <person name="Ogata H."/>
        </authorList>
    </citation>
    <scope>NUCLEOTIDE SEQUENCE [LARGE SCALE GENOMIC DNA]</scope>
    <source>
        <strain evidence="4">NIES 3699</strain>
    </source>
</reference>
<dbReference type="EMBL" id="BRXX01000157">
    <property type="protein sequence ID" value="GMH94585.1"/>
    <property type="molecule type" value="Genomic_DNA"/>
</dbReference>
<evidence type="ECO:0000256" key="1">
    <source>
        <dbReference type="SAM" id="MobiDB-lite"/>
    </source>
</evidence>
<dbReference type="Proteomes" id="UP001165160">
    <property type="component" value="Unassembled WGS sequence"/>
</dbReference>
<evidence type="ECO:0000259" key="2">
    <source>
        <dbReference type="Pfam" id="PF00175"/>
    </source>
</evidence>
<organism evidence="3 4">
    <name type="scientific">Triparma verrucosa</name>
    <dbReference type="NCBI Taxonomy" id="1606542"/>
    <lineage>
        <taxon>Eukaryota</taxon>
        <taxon>Sar</taxon>
        <taxon>Stramenopiles</taxon>
        <taxon>Ochrophyta</taxon>
        <taxon>Bolidophyceae</taxon>
        <taxon>Parmales</taxon>
        <taxon>Triparmaceae</taxon>
        <taxon>Triparma</taxon>
    </lineage>
</organism>
<evidence type="ECO:0000313" key="4">
    <source>
        <dbReference type="Proteomes" id="UP001165160"/>
    </source>
</evidence>
<dbReference type="PANTHER" id="PTHR47215:SF1">
    <property type="entry name" value="F9L1.8 PROTEIN"/>
    <property type="match status" value="1"/>
</dbReference>
<accession>A0A9W7BY92</accession>
<dbReference type="InterPro" id="IPR039261">
    <property type="entry name" value="FNR_nucleotide-bd"/>
</dbReference>
<feature type="domain" description="Oxidoreductase FAD/NAD(P)-binding" evidence="2">
    <location>
        <begin position="91"/>
        <end position="191"/>
    </location>
</feature>
<protein>
    <recommendedName>
        <fullName evidence="2">Oxidoreductase FAD/NAD(P)-binding domain-containing protein</fullName>
    </recommendedName>
</protein>
<feature type="compositionally biased region" description="Polar residues" evidence="1">
    <location>
        <begin position="11"/>
        <end position="20"/>
    </location>
</feature>
<comment type="caution">
    <text evidence="3">The sequence shown here is derived from an EMBL/GenBank/DDBJ whole genome shotgun (WGS) entry which is preliminary data.</text>
</comment>